<gene>
    <name evidence="1" type="ORF">MES4922_40119</name>
</gene>
<evidence type="ECO:0000313" key="1">
    <source>
        <dbReference type="EMBL" id="CAH2405192.1"/>
    </source>
</evidence>
<dbReference type="EMBL" id="CAKXZS010000034">
    <property type="protein sequence ID" value="CAH2405192.1"/>
    <property type="molecule type" value="Genomic_DNA"/>
</dbReference>
<reference evidence="1" key="1">
    <citation type="submission" date="2022-03" db="EMBL/GenBank/DDBJ databases">
        <authorList>
            <person name="Brunel B."/>
        </authorList>
    </citation>
    <scope>NUCLEOTIDE SEQUENCE</scope>
    <source>
        <strain evidence="1">STM4922sample</strain>
    </source>
</reference>
<protein>
    <recommendedName>
        <fullName evidence="3">Lytic murein transglycosylase</fullName>
    </recommendedName>
</protein>
<name>A0ABN8K994_9HYPH</name>
<organism evidence="1 2">
    <name type="scientific">Mesorhizobium ventifaucium</name>
    <dbReference type="NCBI Taxonomy" id="666020"/>
    <lineage>
        <taxon>Bacteria</taxon>
        <taxon>Pseudomonadati</taxon>
        <taxon>Pseudomonadota</taxon>
        <taxon>Alphaproteobacteria</taxon>
        <taxon>Hyphomicrobiales</taxon>
        <taxon>Phyllobacteriaceae</taxon>
        <taxon>Mesorhizobium</taxon>
    </lineage>
</organism>
<evidence type="ECO:0000313" key="2">
    <source>
        <dbReference type="Proteomes" id="UP001152604"/>
    </source>
</evidence>
<accession>A0ABN8K994</accession>
<dbReference type="Proteomes" id="UP001152604">
    <property type="component" value="Unassembled WGS sequence"/>
</dbReference>
<sequence length="66" mass="7083">MNREVVHPRFWLGLPCPVPTPAGHMSPAGTPLAGGVFVSGLRRRTEAYAGPRQFLAVASKPSRAEE</sequence>
<evidence type="ECO:0008006" key="3">
    <source>
        <dbReference type="Google" id="ProtNLM"/>
    </source>
</evidence>
<keyword evidence="2" id="KW-1185">Reference proteome</keyword>
<comment type="caution">
    <text evidence="1">The sequence shown here is derived from an EMBL/GenBank/DDBJ whole genome shotgun (WGS) entry which is preliminary data.</text>
</comment>
<proteinExistence type="predicted"/>